<sequence>MDNSNKQNESTVISTNKRFYQNSFIFLSFALVAVIIGFSRSVLSQFSSFTFVYHLHGASTTTWMVLLIIQPLLYKLNNLKLHRIIGWSTLVLVPIILIAGLIMMKNMIIGQANYPPNTVYKLAFIDITTLVAFLSFYYLALINRKNIKLHARYMVCTIFAPLIPALTRVFFVFNLADGFNPALTYSYLIIEVTILILIFSERKAKEIKVTYMPALIFMVAQHLLMYSSNDWGWWQSIMYWYAGA</sequence>
<feature type="transmembrane region" description="Helical" evidence="1">
    <location>
        <begin position="211"/>
        <end position="228"/>
    </location>
</feature>
<reference evidence="2 3" key="1">
    <citation type="submission" date="2020-04" db="EMBL/GenBank/DDBJ databases">
        <title>Flammeovirgaceae bacterium KN852 isolated from deep sea.</title>
        <authorList>
            <person name="Zhang D.-C."/>
        </authorList>
    </citation>
    <scope>NUCLEOTIDE SEQUENCE [LARGE SCALE GENOMIC DNA]</scope>
    <source>
        <strain evidence="2 3">KN852</strain>
    </source>
</reference>
<keyword evidence="1" id="KW-0472">Membrane</keyword>
<keyword evidence="1" id="KW-1133">Transmembrane helix</keyword>
<dbReference type="RefSeq" id="WP_169678951.1">
    <property type="nucleotide sequence ID" value="NZ_JABBNU010000003.1"/>
</dbReference>
<accession>A0A848ITW7</accession>
<gene>
    <name evidence="2" type="ORF">HH304_05935</name>
</gene>
<comment type="caution">
    <text evidence="2">The sequence shown here is derived from an EMBL/GenBank/DDBJ whole genome shotgun (WGS) entry which is preliminary data.</text>
</comment>
<feature type="transmembrane region" description="Helical" evidence="1">
    <location>
        <begin position="122"/>
        <end position="141"/>
    </location>
</feature>
<feature type="transmembrane region" description="Helical" evidence="1">
    <location>
        <begin position="153"/>
        <end position="176"/>
    </location>
</feature>
<organism evidence="2 3">
    <name type="scientific">Marinigracilibium pacificum</name>
    <dbReference type="NCBI Taxonomy" id="2729599"/>
    <lineage>
        <taxon>Bacteria</taxon>
        <taxon>Pseudomonadati</taxon>
        <taxon>Bacteroidota</taxon>
        <taxon>Cytophagia</taxon>
        <taxon>Cytophagales</taxon>
        <taxon>Flammeovirgaceae</taxon>
        <taxon>Marinigracilibium</taxon>
    </lineage>
</organism>
<proteinExistence type="predicted"/>
<feature type="transmembrane region" description="Helical" evidence="1">
    <location>
        <begin position="182"/>
        <end position="199"/>
    </location>
</feature>
<dbReference type="Proteomes" id="UP000559010">
    <property type="component" value="Unassembled WGS sequence"/>
</dbReference>
<evidence type="ECO:0000256" key="1">
    <source>
        <dbReference type="SAM" id="Phobius"/>
    </source>
</evidence>
<keyword evidence="3" id="KW-1185">Reference proteome</keyword>
<dbReference type="EMBL" id="JABBNU010000003">
    <property type="protein sequence ID" value="NMM47933.1"/>
    <property type="molecule type" value="Genomic_DNA"/>
</dbReference>
<feature type="transmembrane region" description="Helical" evidence="1">
    <location>
        <begin position="84"/>
        <end position="102"/>
    </location>
</feature>
<feature type="transmembrane region" description="Helical" evidence="1">
    <location>
        <begin position="51"/>
        <end position="72"/>
    </location>
</feature>
<dbReference type="AlphaFoldDB" id="A0A848ITW7"/>
<name>A0A848ITW7_9BACT</name>
<evidence type="ECO:0000313" key="3">
    <source>
        <dbReference type="Proteomes" id="UP000559010"/>
    </source>
</evidence>
<evidence type="ECO:0000313" key="2">
    <source>
        <dbReference type="EMBL" id="NMM47933.1"/>
    </source>
</evidence>
<keyword evidence="1" id="KW-0812">Transmembrane</keyword>
<protein>
    <submittedName>
        <fullName evidence="2">Uncharacterized protein</fullName>
    </submittedName>
</protein>
<feature type="transmembrane region" description="Helical" evidence="1">
    <location>
        <begin position="20"/>
        <end position="39"/>
    </location>
</feature>